<organism evidence="9 10">
    <name type="scientific">Crassostrea virginica</name>
    <name type="common">Eastern oyster</name>
    <dbReference type="NCBI Taxonomy" id="6565"/>
    <lineage>
        <taxon>Eukaryota</taxon>
        <taxon>Metazoa</taxon>
        <taxon>Spiralia</taxon>
        <taxon>Lophotrochozoa</taxon>
        <taxon>Mollusca</taxon>
        <taxon>Bivalvia</taxon>
        <taxon>Autobranchia</taxon>
        <taxon>Pteriomorphia</taxon>
        <taxon>Ostreida</taxon>
        <taxon>Ostreoidea</taxon>
        <taxon>Ostreidae</taxon>
        <taxon>Crassostrea</taxon>
    </lineage>
</organism>
<dbReference type="PANTHER" id="PTHR14949">
    <property type="entry name" value="EGF-LIKE-DOMAIN, MULTIPLE 7, 8"/>
    <property type="match status" value="1"/>
</dbReference>
<feature type="disulfide bond" evidence="4">
    <location>
        <begin position="794"/>
        <end position="803"/>
    </location>
</feature>
<dbReference type="PROSITE" id="PS50026">
    <property type="entry name" value="EGF_3"/>
    <property type="match status" value="1"/>
</dbReference>
<feature type="signal peptide" evidence="6">
    <location>
        <begin position="1"/>
        <end position="26"/>
    </location>
</feature>
<feature type="disulfide bond" evidence="4">
    <location>
        <begin position="777"/>
        <end position="787"/>
    </location>
</feature>
<dbReference type="Pfam" id="PF00094">
    <property type="entry name" value="VWD"/>
    <property type="match status" value="1"/>
</dbReference>
<dbReference type="FunFam" id="2.10.25.10:FF:000001">
    <property type="entry name" value="Tenascin C"/>
    <property type="match status" value="1"/>
</dbReference>
<evidence type="ECO:0000256" key="2">
    <source>
        <dbReference type="ARBA" id="ARBA00023157"/>
    </source>
</evidence>
<dbReference type="Proteomes" id="UP000694844">
    <property type="component" value="Chromosome 1"/>
</dbReference>
<dbReference type="PROSITE" id="PS51233">
    <property type="entry name" value="VWFD"/>
    <property type="match status" value="1"/>
</dbReference>
<evidence type="ECO:0000256" key="3">
    <source>
        <dbReference type="ARBA" id="ARBA00023180"/>
    </source>
</evidence>
<evidence type="ECO:0000313" key="9">
    <source>
        <dbReference type="Proteomes" id="UP000694844"/>
    </source>
</evidence>
<evidence type="ECO:0000256" key="6">
    <source>
        <dbReference type="SAM" id="SignalP"/>
    </source>
</evidence>
<evidence type="ECO:0000259" key="8">
    <source>
        <dbReference type="PROSITE" id="PS51233"/>
    </source>
</evidence>
<keyword evidence="5" id="KW-0812">Transmembrane</keyword>
<comment type="caution">
    <text evidence="4">Lacks conserved residue(s) required for the propagation of feature annotation.</text>
</comment>
<feature type="domain" description="EGF-like" evidence="7">
    <location>
        <begin position="773"/>
        <end position="804"/>
    </location>
</feature>
<dbReference type="InterPro" id="IPR041161">
    <property type="entry name" value="EGF_Tenascin"/>
</dbReference>
<feature type="transmembrane region" description="Helical" evidence="5">
    <location>
        <begin position="999"/>
        <end position="1020"/>
    </location>
</feature>
<dbReference type="InterPro" id="IPR050969">
    <property type="entry name" value="Dev_Signal_Modulators"/>
</dbReference>
<dbReference type="InterPro" id="IPR058727">
    <property type="entry name" value="Helical_Vwde"/>
</dbReference>
<keyword evidence="2 4" id="KW-1015">Disulfide bond</keyword>
<reference evidence="9" key="1">
    <citation type="submission" date="2024-06" db="UniProtKB">
        <authorList>
            <consortium name="RefSeq"/>
        </authorList>
    </citation>
    <scope>NUCLEOTIDE SEQUENCE [LARGE SCALE GENOMIC DNA]</scope>
</reference>
<keyword evidence="5" id="KW-1133">Transmembrane helix</keyword>
<evidence type="ECO:0000259" key="7">
    <source>
        <dbReference type="PROSITE" id="PS50026"/>
    </source>
</evidence>
<dbReference type="PROSITE" id="PS00022">
    <property type="entry name" value="EGF_1"/>
    <property type="match status" value="1"/>
</dbReference>
<evidence type="ECO:0000256" key="5">
    <source>
        <dbReference type="SAM" id="Phobius"/>
    </source>
</evidence>
<dbReference type="GO" id="GO:0009986">
    <property type="term" value="C:cell surface"/>
    <property type="evidence" value="ECO:0007669"/>
    <property type="project" value="TreeGrafter"/>
</dbReference>
<keyword evidence="1 6" id="KW-0732">Signal</keyword>
<dbReference type="GO" id="GO:0005102">
    <property type="term" value="F:signaling receptor binding"/>
    <property type="evidence" value="ECO:0007669"/>
    <property type="project" value="TreeGrafter"/>
</dbReference>
<reference evidence="10" key="2">
    <citation type="submission" date="2025-08" db="UniProtKB">
        <authorList>
            <consortium name="RefSeq"/>
        </authorList>
    </citation>
    <scope>IDENTIFICATION</scope>
    <source>
        <tissue evidence="10">Whole sample</tissue>
    </source>
</reference>
<evidence type="ECO:0000256" key="1">
    <source>
        <dbReference type="ARBA" id="ARBA00022729"/>
    </source>
</evidence>
<accession>A0A8B8C2W9</accession>
<dbReference type="AlphaFoldDB" id="A0A8B8C2W9"/>
<name>A0A8B8C2W9_CRAVI</name>
<dbReference type="RefSeq" id="XP_022309439.1">
    <property type="nucleotide sequence ID" value="XM_022453731.1"/>
</dbReference>
<feature type="domain" description="VWFD" evidence="8">
    <location>
        <begin position="415"/>
        <end position="602"/>
    </location>
</feature>
<dbReference type="Gene3D" id="2.60.120.260">
    <property type="entry name" value="Galactose-binding domain-like"/>
    <property type="match status" value="1"/>
</dbReference>
<keyword evidence="9" id="KW-1185">Reference proteome</keyword>
<feature type="chain" id="PRO_5034230321" evidence="6">
    <location>
        <begin position="27"/>
        <end position="1115"/>
    </location>
</feature>
<keyword evidence="5" id="KW-0472">Membrane</keyword>
<dbReference type="GO" id="GO:0005576">
    <property type="term" value="C:extracellular region"/>
    <property type="evidence" value="ECO:0007669"/>
    <property type="project" value="TreeGrafter"/>
</dbReference>
<evidence type="ECO:0000313" key="10">
    <source>
        <dbReference type="RefSeq" id="XP_022309439.1"/>
    </source>
</evidence>
<sequence>MSSTISIRLVPVGIILFVLQLSVAVSEDPCFNGNTLELEHLAKRSPSYALDSAPLCDRYITEAWYRTQGYVMTISPPSLTYCGTLYPVWLSETIPPDGIMQTLTACEVGFSGSCARSYEIDVKNCTSFLVYKLKALDVCNSAYCFELDGDCINERVDNVKVSFHNVTWKTTSLSGKVQHDPYINLNCSFTPSDDGALLYHIDWYVDNDIVVRGQTVDRTSLQDAILSAEDMINAGKKINSWIHCVVGIKQLPHKNPCFSKPSELFFAGLEVLDGVLTIERNGKGTLRIRPTIPYASLTIETENGPFSLPLDISLFFPGEENCGAYDKIKFRKCKTTIDSYRYDQRNNYINPANWRTIYTLDVFNSDEEAYYLSHQKSVLRLATHDASGGAKIFAYASLHDIELTIVDRDSPWKGKHCHSTGDPHQLTFDGYGYECQARGCVTGKTYILYRNEEFIQEVQVRHEICGTMPRCVCAVAARAGQDVFTIDFCNGREIINFPLCNENSLKVIKLYDKEYKIIFPSGTYMHVSFFHMQTAVWYSAVEIYPSESDVSRTSGLCGSLDSNKTNDLRRRNGTEDNILLFNLNNPPDEFSLSWQLSRGSTEDLLSYSQSVFENLKPLSSQFHKLCTCEAGDKIHCNFKQYNECKTKSRGKEYHCVIHSSGRRKRDLKHLTNFVENRKETSKLRRFRRQIYSEIAAFDICNEAFQQSYYYVNCLQVVPTFNNQSLINCISDVYMTGNPNLTQWNLDTAFRECQNGIQLNSTVQKEHPELSTFIVNLCPNNCSNRGVCTNGNCTCESGFGGSDCSFDVLSLPTIVRLSDNGICDKSEETCDDITLYGRYFLENMGTTCYVTREERNENNSVLIATNYSIGFEERTLFEGFCSLYYGSNPLWITKFLFHLSNDGSHFSESYSVYVYQSDCQTFQNDSGDIHFTLQMGYCFINGTCIQDGTFKSDDTCLQCQPQIDLYEWVRVCNDEVTSERSVVTETRKYPDMEQSTGETIGLIVGATFVSIITFVTVALIYKQCTKRQKTDAVYLNHSNEQNELRIYPESTNCKITKGIFNPAYLWHFESPDEKYSRPSSASSARSLSPTSDLSGLYDQQHIDQFFRVNQQKGLKM</sequence>
<dbReference type="InterPro" id="IPR000742">
    <property type="entry name" value="EGF"/>
</dbReference>
<keyword evidence="3" id="KW-0325">Glycoprotein</keyword>
<protein>
    <submittedName>
        <fullName evidence="10">Uncharacterized protein LOC111115119</fullName>
    </submittedName>
</protein>
<dbReference type="OrthoDB" id="2015116at2759"/>
<dbReference type="PANTHER" id="PTHR14949:SF54">
    <property type="entry name" value="VWFD DOMAIN-CONTAINING PROTEIN"/>
    <property type="match status" value="1"/>
</dbReference>
<dbReference type="GeneID" id="111115119"/>
<dbReference type="InterPro" id="IPR001846">
    <property type="entry name" value="VWF_type-D"/>
</dbReference>
<dbReference type="PROSITE" id="PS01186">
    <property type="entry name" value="EGF_2"/>
    <property type="match status" value="1"/>
</dbReference>
<gene>
    <name evidence="10" type="primary">LOC111115119</name>
</gene>
<evidence type="ECO:0000256" key="4">
    <source>
        <dbReference type="PROSITE-ProRule" id="PRU00076"/>
    </source>
</evidence>
<dbReference type="KEGG" id="cvn:111115119"/>
<dbReference type="Pfam" id="PF26129">
    <property type="entry name" value="Vwde"/>
    <property type="match status" value="1"/>
</dbReference>
<dbReference type="Pfam" id="PF18720">
    <property type="entry name" value="EGF_Tenascin"/>
    <property type="match status" value="1"/>
</dbReference>
<keyword evidence="4" id="KW-0245">EGF-like domain</keyword>
<proteinExistence type="predicted"/>